<evidence type="ECO:0000256" key="1">
    <source>
        <dbReference type="SAM" id="Phobius"/>
    </source>
</evidence>
<evidence type="ECO:0000313" key="4">
    <source>
        <dbReference type="Proteomes" id="UP000887116"/>
    </source>
</evidence>
<protein>
    <submittedName>
        <fullName evidence="3">Uncharacterized protein</fullName>
    </submittedName>
</protein>
<proteinExistence type="predicted"/>
<reference evidence="3" key="1">
    <citation type="submission" date="2020-07" db="EMBL/GenBank/DDBJ databases">
        <title>Multicomponent nature underlies the extraordinary mechanical properties of spider dragline silk.</title>
        <authorList>
            <person name="Kono N."/>
            <person name="Nakamura H."/>
            <person name="Mori M."/>
            <person name="Yoshida Y."/>
            <person name="Ohtoshi R."/>
            <person name="Malay A.D."/>
            <person name="Moran D.A.P."/>
            <person name="Tomita M."/>
            <person name="Numata K."/>
            <person name="Arakawa K."/>
        </authorList>
    </citation>
    <scope>NUCLEOTIDE SEQUENCE</scope>
</reference>
<evidence type="ECO:0000313" key="3">
    <source>
        <dbReference type="EMBL" id="GFR32689.1"/>
    </source>
</evidence>
<dbReference type="AlphaFoldDB" id="A0A8X6J187"/>
<keyword evidence="2" id="KW-0732">Signal</keyword>
<accession>A0A8X6J187</accession>
<evidence type="ECO:0000256" key="2">
    <source>
        <dbReference type="SAM" id="SignalP"/>
    </source>
</evidence>
<sequence length="222" mass="23654">MKTFLLLAVALPCVVIADIICPDGKTCLSSQKCCKVEGRNECCDLDVEIPEKEEKIYAGMGMKAMEKTFGPSYQNTSAGVLQNEIYNECSLDNCKGTCCSKYGCCSYPNAECCPFEKCCPSSNTCCGNGCCPDFGTCCGSGCCHHGYQCCQDGGCCPLSTTCCSGVCCLQGHRCCNGWCCKNSQRCGKSSHTCLNAATLFTPAFTSVLMLVAASFVPKSNFL</sequence>
<dbReference type="OrthoDB" id="6426447at2759"/>
<keyword evidence="4" id="KW-1185">Reference proteome</keyword>
<dbReference type="Proteomes" id="UP000887116">
    <property type="component" value="Unassembled WGS sequence"/>
</dbReference>
<feature type="transmembrane region" description="Helical" evidence="1">
    <location>
        <begin position="194"/>
        <end position="216"/>
    </location>
</feature>
<keyword evidence="1" id="KW-1133">Transmembrane helix</keyword>
<comment type="caution">
    <text evidence="3">The sequence shown here is derived from an EMBL/GenBank/DDBJ whole genome shotgun (WGS) entry which is preliminary data.</text>
</comment>
<dbReference type="EMBL" id="BMAO01019771">
    <property type="protein sequence ID" value="GFR32689.1"/>
    <property type="molecule type" value="Genomic_DNA"/>
</dbReference>
<feature type="signal peptide" evidence="2">
    <location>
        <begin position="1"/>
        <end position="17"/>
    </location>
</feature>
<gene>
    <name evidence="3" type="primary">NCL1_48044</name>
    <name evidence="3" type="ORF">TNCT_106091</name>
</gene>
<organism evidence="3 4">
    <name type="scientific">Trichonephila clavata</name>
    <name type="common">Joro spider</name>
    <name type="synonym">Nephila clavata</name>
    <dbReference type="NCBI Taxonomy" id="2740835"/>
    <lineage>
        <taxon>Eukaryota</taxon>
        <taxon>Metazoa</taxon>
        <taxon>Ecdysozoa</taxon>
        <taxon>Arthropoda</taxon>
        <taxon>Chelicerata</taxon>
        <taxon>Arachnida</taxon>
        <taxon>Araneae</taxon>
        <taxon>Araneomorphae</taxon>
        <taxon>Entelegynae</taxon>
        <taxon>Araneoidea</taxon>
        <taxon>Nephilidae</taxon>
        <taxon>Trichonephila</taxon>
    </lineage>
</organism>
<name>A0A8X6J187_TRICU</name>
<keyword evidence="1" id="KW-0472">Membrane</keyword>
<feature type="chain" id="PRO_5036455820" evidence="2">
    <location>
        <begin position="18"/>
        <end position="222"/>
    </location>
</feature>
<keyword evidence="1" id="KW-0812">Transmembrane</keyword>